<proteinExistence type="predicted"/>
<evidence type="ECO:0000256" key="1">
    <source>
        <dbReference type="SAM" id="MobiDB-lite"/>
    </source>
</evidence>
<evidence type="ECO:0000313" key="3">
    <source>
        <dbReference type="EMBL" id="SVA62760.1"/>
    </source>
</evidence>
<name>A0A381XDQ7_9ZZZZ</name>
<dbReference type="EMBL" id="UINC01014772">
    <property type="protein sequence ID" value="SVA62760.1"/>
    <property type="molecule type" value="Genomic_DNA"/>
</dbReference>
<sequence>MSTETLIKENSKNLKNTKFNPSGSGKTFSDPQVSNLDLNKLQNNTLKKKKSKTCINTLQAQLRKKEVKEKFENRILYGLFISLVVVLFYVST</sequence>
<keyword evidence="2" id="KW-0812">Transmembrane</keyword>
<feature type="transmembrane region" description="Helical" evidence="2">
    <location>
        <begin position="74"/>
        <end position="91"/>
    </location>
</feature>
<evidence type="ECO:0000256" key="2">
    <source>
        <dbReference type="SAM" id="Phobius"/>
    </source>
</evidence>
<keyword evidence="2" id="KW-1133">Transmembrane helix</keyword>
<feature type="region of interest" description="Disordered" evidence="1">
    <location>
        <begin position="1"/>
        <end position="34"/>
    </location>
</feature>
<protein>
    <submittedName>
        <fullName evidence="3">Uncharacterized protein</fullName>
    </submittedName>
</protein>
<dbReference type="AlphaFoldDB" id="A0A381XDQ7"/>
<organism evidence="3">
    <name type="scientific">marine metagenome</name>
    <dbReference type="NCBI Taxonomy" id="408172"/>
    <lineage>
        <taxon>unclassified sequences</taxon>
        <taxon>metagenomes</taxon>
        <taxon>ecological metagenomes</taxon>
    </lineage>
</organism>
<reference evidence="3" key="1">
    <citation type="submission" date="2018-05" db="EMBL/GenBank/DDBJ databases">
        <authorList>
            <person name="Lanie J.A."/>
            <person name="Ng W.-L."/>
            <person name="Kazmierczak K.M."/>
            <person name="Andrzejewski T.M."/>
            <person name="Davidsen T.M."/>
            <person name="Wayne K.J."/>
            <person name="Tettelin H."/>
            <person name="Glass J.I."/>
            <person name="Rusch D."/>
            <person name="Podicherti R."/>
            <person name="Tsui H.-C.T."/>
            <person name="Winkler M.E."/>
        </authorList>
    </citation>
    <scope>NUCLEOTIDE SEQUENCE</scope>
</reference>
<feature type="compositionally biased region" description="Basic and acidic residues" evidence="1">
    <location>
        <begin position="1"/>
        <end position="12"/>
    </location>
</feature>
<keyword evidence="2" id="KW-0472">Membrane</keyword>
<gene>
    <name evidence="3" type="ORF">METZ01_LOCUS115614</name>
</gene>
<feature type="compositionally biased region" description="Polar residues" evidence="1">
    <location>
        <begin position="13"/>
        <end position="34"/>
    </location>
</feature>
<accession>A0A381XDQ7</accession>